<comment type="caution">
    <text evidence="1">The sequence shown here is derived from an EMBL/GenBank/DDBJ whole genome shotgun (WGS) entry which is preliminary data.</text>
</comment>
<dbReference type="AlphaFoldDB" id="A0A813HZA8"/>
<accession>A0A813HZA8</accession>
<proteinExistence type="predicted"/>
<dbReference type="Proteomes" id="UP000654075">
    <property type="component" value="Unassembled WGS sequence"/>
</dbReference>
<feature type="non-terminal residue" evidence="1">
    <location>
        <position position="59"/>
    </location>
</feature>
<evidence type="ECO:0000313" key="2">
    <source>
        <dbReference type="Proteomes" id="UP000654075"/>
    </source>
</evidence>
<name>A0A813HZA8_POLGL</name>
<protein>
    <submittedName>
        <fullName evidence="1">Uncharacterized protein</fullName>
    </submittedName>
</protein>
<dbReference type="EMBL" id="CAJNNV010033237">
    <property type="protein sequence ID" value="CAE8642963.1"/>
    <property type="molecule type" value="Genomic_DNA"/>
</dbReference>
<gene>
    <name evidence="1" type="ORF">PGLA1383_LOCUS57363</name>
</gene>
<evidence type="ECO:0000313" key="1">
    <source>
        <dbReference type="EMBL" id="CAE8642963.1"/>
    </source>
</evidence>
<reference evidence="1" key="1">
    <citation type="submission" date="2021-02" db="EMBL/GenBank/DDBJ databases">
        <authorList>
            <person name="Dougan E. K."/>
            <person name="Rhodes N."/>
            <person name="Thang M."/>
            <person name="Chan C."/>
        </authorList>
    </citation>
    <scope>NUCLEOTIDE SEQUENCE</scope>
</reference>
<keyword evidence="2" id="KW-1185">Reference proteome</keyword>
<organism evidence="1 2">
    <name type="scientific">Polarella glacialis</name>
    <name type="common">Dinoflagellate</name>
    <dbReference type="NCBI Taxonomy" id="89957"/>
    <lineage>
        <taxon>Eukaryota</taxon>
        <taxon>Sar</taxon>
        <taxon>Alveolata</taxon>
        <taxon>Dinophyceae</taxon>
        <taxon>Suessiales</taxon>
        <taxon>Suessiaceae</taxon>
        <taxon>Polarella</taxon>
    </lineage>
</organism>
<sequence>SEFAPADSTVPLIVASARFNEAAWAERLVARFEASLSTAAAGDSGRWPVGGGRCESAPP</sequence>
<feature type="non-terminal residue" evidence="1">
    <location>
        <position position="1"/>
    </location>
</feature>